<keyword evidence="3" id="KW-1185">Reference proteome</keyword>
<feature type="region of interest" description="Disordered" evidence="1">
    <location>
        <begin position="1"/>
        <end position="26"/>
    </location>
</feature>
<evidence type="ECO:0000313" key="3">
    <source>
        <dbReference type="Proteomes" id="UP001469553"/>
    </source>
</evidence>
<name>A0ABV1A4Y6_9TELE</name>
<organism evidence="2 3">
    <name type="scientific">Ameca splendens</name>
    <dbReference type="NCBI Taxonomy" id="208324"/>
    <lineage>
        <taxon>Eukaryota</taxon>
        <taxon>Metazoa</taxon>
        <taxon>Chordata</taxon>
        <taxon>Craniata</taxon>
        <taxon>Vertebrata</taxon>
        <taxon>Euteleostomi</taxon>
        <taxon>Actinopterygii</taxon>
        <taxon>Neopterygii</taxon>
        <taxon>Teleostei</taxon>
        <taxon>Neoteleostei</taxon>
        <taxon>Acanthomorphata</taxon>
        <taxon>Ovalentaria</taxon>
        <taxon>Atherinomorphae</taxon>
        <taxon>Cyprinodontiformes</taxon>
        <taxon>Goodeidae</taxon>
        <taxon>Ameca</taxon>
    </lineage>
</organism>
<comment type="caution">
    <text evidence="2">The sequence shown here is derived from an EMBL/GenBank/DDBJ whole genome shotgun (WGS) entry which is preliminary data.</text>
</comment>
<evidence type="ECO:0000313" key="2">
    <source>
        <dbReference type="EMBL" id="MEQ2313617.1"/>
    </source>
</evidence>
<sequence>MSFPDVTPVAEKGKKRSSSGSVQGEAVDLRGQGLGFSPVSEYNESMACFLLEFNSQEYLLPCFPGDAHHARYSRGAKLHYNTTKKTWTNHFSSFVASFACFT</sequence>
<gene>
    <name evidence="2" type="ORF">AMECASPLE_003914</name>
</gene>
<reference evidence="2 3" key="1">
    <citation type="submission" date="2021-06" db="EMBL/GenBank/DDBJ databases">
        <authorList>
            <person name="Palmer J.M."/>
        </authorList>
    </citation>
    <scope>NUCLEOTIDE SEQUENCE [LARGE SCALE GENOMIC DNA]</scope>
    <source>
        <strain evidence="2 3">AS_MEX2019</strain>
        <tissue evidence="2">Muscle</tissue>
    </source>
</reference>
<protein>
    <submittedName>
        <fullName evidence="2">Uncharacterized protein</fullName>
    </submittedName>
</protein>
<evidence type="ECO:0000256" key="1">
    <source>
        <dbReference type="SAM" id="MobiDB-lite"/>
    </source>
</evidence>
<dbReference type="EMBL" id="JAHRIP010084801">
    <property type="protein sequence ID" value="MEQ2313617.1"/>
    <property type="molecule type" value="Genomic_DNA"/>
</dbReference>
<accession>A0ABV1A4Y6</accession>
<proteinExistence type="predicted"/>
<dbReference type="Proteomes" id="UP001469553">
    <property type="component" value="Unassembled WGS sequence"/>
</dbReference>